<gene>
    <name evidence="2" type="ordered locus">Sta7437_1096</name>
</gene>
<feature type="domain" description="SGNH hydrolase-type esterase" evidence="1">
    <location>
        <begin position="56"/>
        <end position="208"/>
    </location>
</feature>
<dbReference type="EMBL" id="CP003653">
    <property type="protein sequence ID" value="AFZ34671.1"/>
    <property type="molecule type" value="Genomic_DNA"/>
</dbReference>
<dbReference type="OrthoDB" id="9786188at2"/>
<dbReference type="InterPro" id="IPR051532">
    <property type="entry name" value="Ester_Hydrolysis_Enzymes"/>
</dbReference>
<dbReference type="InterPro" id="IPR013830">
    <property type="entry name" value="SGNH_hydro"/>
</dbReference>
<keyword evidence="3" id="KW-1185">Reference proteome</keyword>
<dbReference type="InterPro" id="IPR008265">
    <property type="entry name" value="Lipase_GDSL_AS"/>
</dbReference>
<reference evidence="3" key="1">
    <citation type="journal article" date="2013" name="Proc. Natl. Acad. Sci. U.S.A.">
        <title>Improving the coverage of the cyanobacterial phylum using diversity-driven genome sequencing.</title>
        <authorList>
            <person name="Shih P.M."/>
            <person name="Wu D."/>
            <person name="Latifi A."/>
            <person name="Axen S.D."/>
            <person name="Fewer D.P."/>
            <person name="Talla E."/>
            <person name="Calteau A."/>
            <person name="Cai F."/>
            <person name="Tandeau de Marsac N."/>
            <person name="Rippka R."/>
            <person name="Herdman M."/>
            <person name="Sivonen K."/>
            <person name="Coursin T."/>
            <person name="Laurent T."/>
            <person name="Goodwin L."/>
            <person name="Nolan M."/>
            <person name="Davenport K.W."/>
            <person name="Han C.S."/>
            <person name="Rubin E.M."/>
            <person name="Eisen J.A."/>
            <person name="Woyke T."/>
            <person name="Gugger M."/>
            <person name="Kerfeld C.A."/>
        </authorList>
    </citation>
    <scope>NUCLEOTIDE SEQUENCE [LARGE SCALE GENOMIC DNA]</scope>
    <source>
        <strain evidence="3">ATCC 29371 / PCC 7437</strain>
    </source>
</reference>
<protein>
    <submittedName>
        <fullName evidence="2">Lipolytic protein G-D-S-L family</fullName>
    </submittedName>
</protein>
<name>K9XRJ0_STAC7</name>
<organism evidence="2 3">
    <name type="scientific">Stanieria cyanosphaera (strain ATCC 29371 / PCC 7437)</name>
    <dbReference type="NCBI Taxonomy" id="111780"/>
    <lineage>
        <taxon>Bacteria</taxon>
        <taxon>Bacillati</taxon>
        <taxon>Cyanobacteriota</taxon>
        <taxon>Cyanophyceae</taxon>
        <taxon>Pleurocapsales</taxon>
        <taxon>Dermocarpellaceae</taxon>
        <taxon>Stanieria</taxon>
    </lineage>
</organism>
<dbReference type="Proteomes" id="UP000010473">
    <property type="component" value="Chromosome"/>
</dbReference>
<sequence length="236" mass="26249">MKNNFQLWCIGLCYSSLLVLTSCQPNQELNNINVENFTVEQDVNNLRRGKGSPIIVFGDSITAGAGVGTEAAYPHILSTSLDLLILNQGRGGDTTATALTRLQQDVLSQEPWLVIVALGGNDFLQQVPLAQTEQNLRQIITRIQQARHCAIAVVLGMNVEPFNGDYKKMYERVAKDTQAYLIPEVLAGLNNPRYLYDRIHPNQIGHQIIANRIAQRLTLLLDKATFPTNYSCVSIR</sequence>
<dbReference type="Gene3D" id="3.40.50.1110">
    <property type="entry name" value="SGNH hydrolase"/>
    <property type="match status" value="1"/>
</dbReference>
<dbReference type="SUPFAM" id="SSF52266">
    <property type="entry name" value="SGNH hydrolase"/>
    <property type="match status" value="1"/>
</dbReference>
<accession>K9XRJ0</accession>
<dbReference type="InterPro" id="IPR036514">
    <property type="entry name" value="SGNH_hydro_sf"/>
</dbReference>
<dbReference type="PROSITE" id="PS51257">
    <property type="entry name" value="PROKAR_LIPOPROTEIN"/>
    <property type="match status" value="1"/>
</dbReference>
<dbReference type="HOGENOM" id="CLU_051180_1_0_3"/>
<dbReference type="eggNOG" id="COG2755">
    <property type="taxonomic scope" value="Bacteria"/>
</dbReference>
<dbReference type="GO" id="GO:0004622">
    <property type="term" value="F:phosphatidylcholine lysophospholipase activity"/>
    <property type="evidence" value="ECO:0007669"/>
    <property type="project" value="TreeGrafter"/>
</dbReference>
<dbReference type="PROSITE" id="PS01098">
    <property type="entry name" value="LIPASE_GDSL_SER"/>
    <property type="match status" value="1"/>
</dbReference>
<evidence type="ECO:0000313" key="2">
    <source>
        <dbReference type="EMBL" id="AFZ34671.1"/>
    </source>
</evidence>
<evidence type="ECO:0000313" key="3">
    <source>
        <dbReference type="Proteomes" id="UP000010473"/>
    </source>
</evidence>
<dbReference type="AlphaFoldDB" id="K9XRJ0"/>
<dbReference type="RefSeq" id="WP_015192344.1">
    <property type="nucleotide sequence ID" value="NC_019748.1"/>
</dbReference>
<dbReference type="PANTHER" id="PTHR30383:SF5">
    <property type="entry name" value="SGNH HYDROLASE-TYPE ESTERASE DOMAIN-CONTAINING PROTEIN"/>
    <property type="match status" value="1"/>
</dbReference>
<dbReference type="STRING" id="111780.Sta7437_1096"/>
<dbReference type="GO" id="GO:0006629">
    <property type="term" value="P:lipid metabolic process"/>
    <property type="evidence" value="ECO:0007669"/>
    <property type="project" value="InterPro"/>
</dbReference>
<proteinExistence type="predicted"/>
<evidence type="ECO:0000259" key="1">
    <source>
        <dbReference type="Pfam" id="PF13472"/>
    </source>
</evidence>
<dbReference type="PANTHER" id="PTHR30383">
    <property type="entry name" value="THIOESTERASE 1/PROTEASE 1/LYSOPHOSPHOLIPASE L1"/>
    <property type="match status" value="1"/>
</dbReference>
<dbReference type="Pfam" id="PF13472">
    <property type="entry name" value="Lipase_GDSL_2"/>
    <property type="match status" value="1"/>
</dbReference>
<dbReference type="KEGG" id="scs:Sta7437_1096"/>